<dbReference type="EMBL" id="JBHRZN010000001">
    <property type="protein sequence ID" value="MFC3849366.1"/>
    <property type="molecule type" value="Genomic_DNA"/>
</dbReference>
<dbReference type="InterPro" id="IPR052529">
    <property type="entry name" value="Bact_Transport_Assoc"/>
</dbReference>
<accession>A0ABV7ZMP3</accession>
<keyword evidence="2" id="KW-0472">Membrane</keyword>
<evidence type="ECO:0000256" key="1">
    <source>
        <dbReference type="SAM" id="MobiDB-lite"/>
    </source>
</evidence>
<feature type="region of interest" description="Disordered" evidence="1">
    <location>
        <begin position="428"/>
        <end position="451"/>
    </location>
</feature>
<feature type="transmembrane region" description="Helical" evidence="2">
    <location>
        <begin position="142"/>
        <end position="161"/>
    </location>
</feature>
<proteinExistence type="predicted"/>
<feature type="domain" description="DUF418" evidence="3">
    <location>
        <begin position="246"/>
        <end position="410"/>
    </location>
</feature>
<evidence type="ECO:0000256" key="2">
    <source>
        <dbReference type="SAM" id="Phobius"/>
    </source>
</evidence>
<feature type="transmembrane region" description="Helical" evidence="2">
    <location>
        <begin position="229"/>
        <end position="250"/>
    </location>
</feature>
<comment type="caution">
    <text evidence="4">The sequence shown here is derived from an EMBL/GenBank/DDBJ whole genome shotgun (WGS) entry which is preliminary data.</text>
</comment>
<feature type="transmembrane region" description="Helical" evidence="2">
    <location>
        <begin position="294"/>
        <end position="311"/>
    </location>
</feature>
<keyword evidence="2" id="KW-1133">Transmembrane helix</keyword>
<dbReference type="InterPro" id="IPR007349">
    <property type="entry name" value="DUF418"/>
</dbReference>
<sequence>MLRGIAILGTLLTNIWIFAASAGRGFSAPGENPLAGEATDIAVNWATELSTYIDKALNLVTDGKFIGLLTIMFGIGLEIQRQSAIRRGETWPGRYPWRAGLLVLDGLLNYIFIFEFDVLMGYGLTGLVVAAVMARSPKAQKIWMVIGISAHVILLCGMDIIPRLLGVNSRGDAGGDTGMTSRITEEEFRRLGGTDDGVITDGFPNIGAGGYWEQVVSRLDNFIGGRGEIPVMFIMGLGLFLVGAHLYRAGIFEERGAKLRKWTMLLSFGIGLPIDWGLRLFAHDGTGGITRYGTSSMVAFGVLALVAEFYVRRTRRIDAGEIPGDRPTGWLGHALSLVGRMALTCYIGQNLIASIVFYEWGFGASRMIQGQYFTYWTLLIYLGIAAFLVAFSALWLRRFPRGPVELVWHKSYEAICGALDRRAERKKAKKADAGAESGNGDGGEKAAVTVS</sequence>
<feature type="transmembrane region" description="Helical" evidence="2">
    <location>
        <begin position="119"/>
        <end position="135"/>
    </location>
</feature>
<gene>
    <name evidence="4" type="ORF">ACFORJ_04185</name>
</gene>
<reference evidence="5" key="1">
    <citation type="journal article" date="2019" name="Int. J. Syst. Evol. Microbiol.">
        <title>The Global Catalogue of Microorganisms (GCM) 10K type strain sequencing project: providing services to taxonomists for standard genome sequencing and annotation.</title>
        <authorList>
            <consortium name="The Broad Institute Genomics Platform"/>
            <consortium name="The Broad Institute Genome Sequencing Center for Infectious Disease"/>
            <person name="Wu L."/>
            <person name="Ma J."/>
        </authorList>
    </citation>
    <scope>NUCLEOTIDE SEQUENCE [LARGE SCALE GENOMIC DNA]</scope>
    <source>
        <strain evidence="5">CCUG 53252</strain>
    </source>
</reference>
<keyword evidence="5" id="KW-1185">Reference proteome</keyword>
<evidence type="ECO:0000313" key="4">
    <source>
        <dbReference type="EMBL" id="MFC3849366.1"/>
    </source>
</evidence>
<feature type="transmembrane region" description="Helical" evidence="2">
    <location>
        <begin position="262"/>
        <end position="282"/>
    </location>
</feature>
<dbReference type="Pfam" id="PF04235">
    <property type="entry name" value="DUF418"/>
    <property type="match status" value="1"/>
</dbReference>
<dbReference type="Proteomes" id="UP001595751">
    <property type="component" value="Unassembled WGS sequence"/>
</dbReference>
<name>A0ABV7ZMP3_9CORY</name>
<keyword evidence="2" id="KW-0812">Transmembrane</keyword>
<feature type="transmembrane region" description="Helical" evidence="2">
    <location>
        <begin position="378"/>
        <end position="396"/>
    </location>
</feature>
<evidence type="ECO:0000259" key="3">
    <source>
        <dbReference type="Pfam" id="PF04235"/>
    </source>
</evidence>
<protein>
    <submittedName>
        <fullName evidence="4">DUF418 domain-containing protein</fullName>
    </submittedName>
</protein>
<feature type="transmembrane region" description="Helical" evidence="2">
    <location>
        <begin position="331"/>
        <end position="358"/>
    </location>
</feature>
<dbReference type="PANTHER" id="PTHR30590:SF2">
    <property type="entry name" value="INNER MEMBRANE PROTEIN"/>
    <property type="match status" value="1"/>
</dbReference>
<dbReference type="RefSeq" id="WP_290290886.1">
    <property type="nucleotide sequence ID" value="NZ_CP047211.1"/>
</dbReference>
<evidence type="ECO:0000313" key="5">
    <source>
        <dbReference type="Proteomes" id="UP001595751"/>
    </source>
</evidence>
<organism evidence="4 5">
    <name type="scientific">Corynebacterium hansenii</name>
    <dbReference type="NCBI Taxonomy" id="394964"/>
    <lineage>
        <taxon>Bacteria</taxon>
        <taxon>Bacillati</taxon>
        <taxon>Actinomycetota</taxon>
        <taxon>Actinomycetes</taxon>
        <taxon>Mycobacteriales</taxon>
        <taxon>Corynebacteriaceae</taxon>
        <taxon>Corynebacterium</taxon>
    </lineage>
</organism>
<dbReference type="PANTHER" id="PTHR30590">
    <property type="entry name" value="INNER MEMBRANE PROTEIN"/>
    <property type="match status" value="1"/>
</dbReference>